<evidence type="ECO:0000313" key="1">
    <source>
        <dbReference type="EMBL" id="AWP05291.1"/>
    </source>
</evidence>
<protein>
    <submittedName>
        <fullName evidence="1">Uncharacterized protein</fullName>
    </submittedName>
</protein>
<dbReference type="EMBL" id="CP026250">
    <property type="protein sequence ID" value="AWP05291.1"/>
    <property type="molecule type" value="Genomic_DNA"/>
</dbReference>
<dbReference type="Proteomes" id="UP000438429">
    <property type="component" value="Unassembled WGS sequence"/>
</dbReference>
<dbReference type="EMBL" id="VEVO01003282">
    <property type="protein sequence ID" value="KAF0021669.1"/>
    <property type="molecule type" value="Genomic_DNA"/>
</dbReference>
<evidence type="ECO:0000313" key="4">
    <source>
        <dbReference type="Proteomes" id="UP000438429"/>
    </source>
</evidence>
<name>A0A2U9BMT8_SCOMX</name>
<reference evidence="1 3" key="1">
    <citation type="submission" date="2017-12" db="EMBL/GenBank/DDBJ databases">
        <title>Integrating genomic resources of turbot (Scophthalmus maximus) in depth evaluation of genetic and physical mapping variation across individuals.</title>
        <authorList>
            <person name="Martinez P."/>
        </authorList>
    </citation>
    <scope>NUCLEOTIDE SEQUENCE [LARGE SCALE GENOMIC DNA]</scope>
</reference>
<dbReference type="AlphaFoldDB" id="A0A2U9BMT8"/>
<sequence>MPSSQSGFVVGTEIRREKTPQPITFQYGDETGVANCKNSKMLSSRSLLWRVSHRGGRTDVVKNPHNVALSTNIVFSPSNALLELRNAFLSQRTHGQDSELPPGNQTILFILTKG</sequence>
<evidence type="ECO:0000313" key="2">
    <source>
        <dbReference type="EMBL" id="KAF0021669.1"/>
    </source>
</evidence>
<gene>
    <name evidence="2" type="ORF">F2P81_026080</name>
    <name evidence="1" type="ORF">SMAX5B_011431</name>
</gene>
<organism evidence="1 3">
    <name type="scientific">Scophthalmus maximus</name>
    <name type="common">Turbot</name>
    <name type="synonym">Psetta maxima</name>
    <dbReference type="NCBI Taxonomy" id="52904"/>
    <lineage>
        <taxon>Eukaryota</taxon>
        <taxon>Metazoa</taxon>
        <taxon>Chordata</taxon>
        <taxon>Craniata</taxon>
        <taxon>Vertebrata</taxon>
        <taxon>Euteleostomi</taxon>
        <taxon>Actinopterygii</taxon>
        <taxon>Neopterygii</taxon>
        <taxon>Teleostei</taxon>
        <taxon>Neoteleostei</taxon>
        <taxon>Acanthomorphata</taxon>
        <taxon>Carangaria</taxon>
        <taxon>Pleuronectiformes</taxon>
        <taxon>Pleuronectoidei</taxon>
        <taxon>Scophthalmidae</taxon>
        <taxon>Scophthalmus</taxon>
    </lineage>
</organism>
<proteinExistence type="predicted"/>
<evidence type="ECO:0000313" key="3">
    <source>
        <dbReference type="Proteomes" id="UP000246464"/>
    </source>
</evidence>
<keyword evidence="3" id="KW-1185">Reference proteome</keyword>
<dbReference type="Proteomes" id="UP000246464">
    <property type="component" value="Chromosome 8"/>
</dbReference>
<accession>A0A2U9BMT8</accession>
<reference evidence="2 4" key="2">
    <citation type="submission" date="2019-06" db="EMBL/GenBank/DDBJ databases">
        <title>Draft genomes of female and male turbot (Scophthalmus maximus).</title>
        <authorList>
            <person name="Xu H."/>
            <person name="Xu X.-W."/>
            <person name="Shao C."/>
            <person name="Chen S."/>
        </authorList>
    </citation>
    <scope>NUCLEOTIDE SEQUENCE [LARGE SCALE GENOMIC DNA]</scope>
    <source>
        <strain evidence="2">Ysfricsl-2016a</strain>
        <tissue evidence="2">Blood</tissue>
    </source>
</reference>